<sequence length="146" mass="16237">MIIWRGWGILAAGYVALTGIFGIGIPWSVGGASLKWIMLPVALGMAVACWFTGRYFNVVKPRRVVEQELPALRQQMEASVAAGTFRLANQPPPTSLEQARGQAEGYLQFISGQHHGRNWHTMFFLPMQYWAFLIAAWGVALPLLVH</sequence>
<keyword evidence="1" id="KW-0472">Membrane</keyword>
<evidence type="ECO:0000313" key="2">
    <source>
        <dbReference type="EMBL" id="WGT46491.1"/>
    </source>
</evidence>
<dbReference type="Proteomes" id="UP001244136">
    <property type="component" value="Chromosome"/>
</dbReference>
<keyword evidence="3" id="KW-1185">Reference proteome</keyword>
<evidence type="ECO:0000313" key="3">
    <source>
        <dbReference type="Proteomes" id="UP001244136"/>
    </source>
</evidence>
<feature type="transmembrane region" description="Helical" evidence="1">
    <location>
        <begin position="33"/>
        <end position="53"/>
    </location>
</feature>
<proteinExistence type="predicted"/>
<evidence type="ECO:0000256" key="1">
    <source>
        <dbReference type="SAM" id="Phobius"/>
    </source>
</evidence>
<protein>
    <submittedName>
        <fullName evidence="2">Uncharacterized protein</fullName>
    </submittedName>
</protein>
<gene>
    <name evidence="2" type="ORF">QH948_10080</name>
</gene>
<name>A0ABY8PVK3_9ACTN</name>
<keyword evidence="1" id="KW-0812">Transmembrane</keyword>
<dbReference type="RefSeq" id="WP_281144264.1">
    <property type="nucleotide sequence ID" value="NZ_CP123967.1"/>
</dbReference>
<feature type="transmembrane region" description="Helical" evidence="1">
    <location>
        <begin position="7"/>
        <end position="27"/>
    </location>
</feature>
<keyword evidence="1" id="KW-1133">Transmembrane helix</keyword>
<dbReference type="EMBL" id="CP123967">
    <property type="protein sequence ID" value="WGT46491.1"/>
    <property type="molecule type" value="Genomic_DNA"/>
</dbReference>
<feature type="transmembrane region" description="Helical" evidence="1">
    <location>
        <begin position="123"/>
        <end position="145"/>
    </location>
</feature>
<reference evidence="2 3" key="1">
    <citation type="journal article" date="2008" name="Int. J. Syst. Evol. Microbiol.">
        <title>Tessaracoccus flavescens sp. nov., isolated from marine sediment.</title>
        <authorList>
            <person name="Lee D.W."/>
            <person name="Lee S.D."/>
        </authorList>
    </citation>
    <scope>NUCLEOTIDE SEQUENCE [LARGE SCALE GENOMIC DNA]</scope>
    <source>
        <strain evidence="2 3">T21</strain>
    </source>
</reference>
<organism evidence="2 3">
    <name type="scientific">Tessaracoccus lacteus</name>
    <dbReference type="NCBI Taxonomy" id="3041766"/>
    <lineage>
        <taxon>Bacteria</taxon>
        <taxon>Bacillati</taxon>
        <taxon>Actinomycetota</taxon>
        <taxon>Actinomycetes</taxon>
        <taxon>Propionibacteriales</taxon>
        <taxon>Propionibacteriaceae</taxon>
        <taxon>Tessaracoccus</taxon>
    </lineage>
</organism>
<accession>A0ABY8PVK3</accession>